<dbReference type="Gene3D" id="2.40.128.150">
    <property type="entry name" value="Cysteine proteinases"/>
    <property type="match status" value="1"/>
</dbReference>
<dbReference type="Gene3D" id="3.30.2140.10">
    <property type="entry name" value="Arylamine N-acetyltransferase"/>
    <property type="match status" value="1"/>
</dbReference>
<comment type="caution">
    <text evidence="3">The sequence shown here is derived from an EMBL/GenBank/DDBJ whole genome shotgun (WGS) entry which is preliminary data.</text>
</comment>
<evidence type="ECO:0000256" key="2">
    <source>
        <dbReference type="RuleBase" id="RU003452"/>
    </source>
</evidence>
<dbReference type="RefSeq" id="WP_133289464.1">
    <property type="nucleotide sequence ID" value="NZ_SMSJ01000018.1"/>
</dbReference>
<sequence length="279" mass="29131">MADDFDLDGYLARIGWAEPLAPDLATLRGLLARHTAAIPFEGIEALLGRTPAVDAAGLQAKLVVARRGGWCFEQNSLLALALGAIGFRARPLLARVVYGLPPGEVLSRTHMVLAVDLPEGAQLVDAGFGGITLTGPIALGSRAVQPTPHGPFRLVEVTDGLLLQALLGRDWVGLYVVAAGPQLPADIEAANWLVANRPGGIFTANLVASRAPPGRRLVLLNRRLTLREADGAETITLLAGKALGEVLRREIGLPLGDADLAAIESALAAARPGHIPIPA</sequence>
<name>A0A4R5QF91_9PROT</name>
<evidence type="ECO:0000313" key="4">
    <source>
        <dbReference type="Proteomes" id="UP000295096"/>
    </source>
</evidence>
<accession>A0A4R5QF91</accession>
<keyword evidence="4" id="KW-1185">Reference proteome</keyword>
<proteinExistence type="inferred from homology"/>
<dbReference type="PANTHER" id="PTHR11786:SF0">
    <property type="entry name" value="ARYLAMINE N-ACETYLTRANSFERASE 4-RELATED"/>
    <property type="match status" value="1"/>
</dbReference>
<dbReference type="AlphaFoldDB" id="A0A4R5QF91"/>
<organism evidence="3 4">
    <name type="scientific">Dankookia rubra</name>
    <dbReference type="NCBI Taxonomy" id="1442381"/>
    <lineage>
        <taxon>Bacteria</taxon>
        <taxon>Pseudomonadati</taxon>
        <taxon>Pseudomonadota</taxon>
        <taxon>Alphaproteobacteria</taxon>
        <taxon>Acetobacterales</taxon>
        <taxon>Roseomonadaceae</taxon>
        <taxon>Dankookia</taxon>
    </lineage>
</organism>
<evidence type="ECO:0000256" key="1">
    <source>
        <dbReference type="ARBA" id="ARBA00006547"/>
    </source>
</evidence>
<dbReference type="Proteomes" id="UP000295096">
    <property type="component" value="Unassembled WGS sequence"/>
</dbReference>
<dbReference type="Pfam" id="PF00797">
    <property type="entry name" value="Acetyltransf_2"/>
    <property type="match status" value="1"/>
</dbReference>
<reference evidence="3 4" key="1">
    <citation type="journal article" date="2016" name="J. Microbiol.">
        <title>Dankookia rubra gen. nov., sp. nov., an alphaproteobacterium isolated from sediment of a shallow stream.</title>
        <authorList>
            <person name="Kim W.H."/>
            <person name="Kim D.H."/>
            <person name="Kang K."/>
            <person name="Ahn T.Y."/>
        </authorList>
    </citation>
    <scope>NUCLEOTIDE SEQUENCE [LARGE SCALE GENOMIC DNA]</scope>
    <source>
        <strain evidence="3 4">JCM30602</strain>
    </source>
</reference>
<dbReference type="OrthoDB" id="7181050at2"/>
<keyword evidence="3" id="KW-0808">Transferase</keyword>
<dbReference type="PRINTS" id="PR01543">
    <property type="entry name" value="ANATRNSFRASE"/>
</dbReference>
<dbReference type="InterPro" id="IPR001447">
    <property type="entry name" value="Arylamine_N-AcTrfase"/>
</dbReference>
<dbReference type="EMBL" id="SMSJ01000018">
    <property type="protein sequence ID" value="TDH61676.1"/>
    <property type="molecule type" value="Genomic_DNA"/>
</dbReference>
<gene>
    <name evidence="3" type="ORF">E2C06_15235</name>
</gene>
<dbReference type="GO" id="GO:0016407">
    <property type="term" value="F:acetyltransferase activity"/>
    <property type="evidence" value="ECO:0007669"/>
    <property type="project" value="InterPro"/>
</dbReference>
<evidence type="ECO:0000313" key="3">
    <source>
        <dbReference type="EMBL" id="TDH61676.1"/>
    </source>
</evidence>
<protein>
    <submittedName>
        <fullName evidence="3">Arylamine N-acetyltransferase</fullName>
    </submittedName>
</protein>
<dbReference type="PANTHER" id="PTHR11786">
    <property type="entry name" value="N-HYDROXYARYLAMINE O-ACETYLTRANSFERASE"/>
    <property type="match status" value="1"/>
</dbReference>
<comment type="similarity">
    <text evidence="1 2">Belongs to the arylamine N-acetyltransferase family.</text>
</comment>
<dbReference type="SUPFAM" id="SSF54001">
    <property type="entry name" value="Cysteine proteinases"/>
    <property type="match status" value="1"/>
</dbReference>
<dbReference type="InterPro" id="IPR038765">
    <property type="entry name" value="Papain-like_cys_pep_sf"/>
</dbReference>